<sequence length="306" mass="32654">MKLLTPFVFAISIGLPASSQDLGSAMLMGLGSNVLDKGSVMLKEAPEGFDKFVKDTEAGRSYPSEEACLGELQVGVNTGVILSNMLPFSSVAAFEDERGPVGRFRLMLNGEKYHYEVSCNGTKLAAAPLPWGEAPDQRELVSRSSLDAGVGLLLLLQIQGAFEEEAALAPVKQETLITPEEEQLDNDVDVEAVLAKVFESKQKDELGRAVSRCFNTGTLSNGSHTTAVEIGLRFNTDGTPITSTITMLSSSGGSQASASAVFETARRAIIRCGARGYDIENLSGNDQVIISFDPGRINQSQDIVVK</sequence>
<proteinExistence type="predicted"/>
<organism evidence="1">
    <name type="scientific">marine sediment metagenome</name>
    <dbReference type="NCBI Taxonomy" id="412755"/>
    <lineage>
        <taxon>unclassified sequences</taxon>
        <taxon>metagenomes</taxon>
        <taxon>ecological metagenomes</taxon>
    </lineage>
</organism>
<dbReference type="AlphaFoldDB" id="A0A0F9VTC2"/>
<gene>
    <name evidence="1" type="ORF">LCGC14_0042840</name>
</gene>
<comment type="caution">
    <text evidence="1">The sequence shown here is derived from an EMBL/GenBank/DDBJ whole genome shotgun (WGS) entry which is preliminary data.</text>
</comment>
<dbReference type="EMBL" id="LAZR01000009">
    <property type="protein sequence ID" value="KKO08346.1"/>
    <property type="molecule type" value="Genomic_DNA"/>
</dbReference>
<reference evidence="1" key="1">
    <citation type="journal article" date="2015" name="Nature">
        <title>Complex archaea that bridge the gap between prokaryotes and eukaryotes.</title>
        <authorList>
            <person name="Spang A."/>
            <person name="Saw J.H."/>
            <person name="Jorgensen S.L."/>
            <person name="Zaremba-Niedzwiedzka K."/>
            <person name="Martijn J."/>
            <person name="Lind A.E."/>
            <person name="van Eijk R."/>
            <person name="Schleper C."/>
            <person name="Guy L."/>
            <person name="Ettema T.J."/>
        </authorList>
    </citation>
    <scope>NUCLEOTIDE SEQUENCE</scope>
</reference>
<evidence type="ECO:0000313" key="1">
    <source>
        <dbReference type="EMBL" id="KKO08346.1"/>
    </source>
</evidence>
<name>A0A0F9VTC2_9ZZZZ</name>
<protein>
    <submittedName>
        <fullName evidence="1">Uncharacterized protein</fullName>
    </submittedName>
</protein>
<accession>A0A0F9VTC2</accession>